<dbReference type="HOGENOM" id="CLU_1816819_0_0_1"/>
<gene>
    <name evidence="10" type="ORF">RirG_066780</name>
    <name evidence="9" type="ORF">RirG_066960</name>
</gene>
<evidence type="ECO:0000313" key="10">
    <source>
        <dbReference type="EMBL" id="EXX72709.1"/>
    </source>
</evidence>
<dbReference type="EMBL" id="JEMT01015117">
    <property type="protein sequence ID" value="EXX72686.1"/>
    <property type="molecule type" value="Genomic_DNA"/>
</dbReference>
<dbReference type="Pfam" id="PF05693">
    <property type="entry name" value="Glycogen_syn"/>
    <property type="match status" value="1"/>
</dbReference>
<evidence type="ECO:0000256" key="8">
    <source>
        <dbReference type="SAM" id="MobiDB-lite"/>
    </source>
</evidence>
<evidence type="ECO:0000256" key="2">
    <source>
        <dbReference type="ARBA" id="ARBA00010686"/>
    </source>
</evidence>
<dbReference type="GO" id="GO:0005978">
    <property type="term" value="P:glycogen biosynthetic process"/>
    <property type="evidence" value="ECO:0007669"/>
    <property type="project" value="UniProtKB-UniPathway"/>
</dbReference>
<dbReference type="AlphaFoldDB" id="A0A015LJ47"/>
<evidence type="ECO:0000313" key="9">
    <source>
        <dbReference type="EMBL" id="EXX72686.1"/>
    </source>
</evidence>
<dbReference type="GO" id="GO:0004373">
    <property type="term" value="F:alpha-1,4-glucan glucosyltransferase (UDP-glucose donor) activity"/>
    <property type="evidence" value="ECO:0007669"/>
    <property type="project" value="UniProtKB-EC"/>
</dbReference>
<feature type="region of interest" description="Disordered" evidence="8">
    <location>
        <begin position="103"/>
        <end position="142"/>
    </location>
</feature>
<comment type="pathway">
    <text evidence="1 7">Glycan biosynthesis; glycogen biosynthesis.</text>
</comment>
<evidence type="ECO:0000256" key="1">
    <source>
        <dbReference type="ARBA" id="ARBA00004964"/>
    </source>
</evidence>
<evidence type="ECO:0000256" key="5">
    <source>
        <dbReference type="ARBA" id="ARBA00023056"/>
    </source>
</evidence>
<dbReference type="EC" id="2.4.1.11" evidence="7"/>
<comment type="caution">
    <text evidence="9">The sequence shown here is derived from an EMBL/GenBank/DDBJ whole genome shotgun (WGS) entry which is preliminary data.</text>
</comment>
<comment type="similarity">
    <text evidence="2 7">Belongs to the glycosyltransferase 3 family.</text>
</comment>
<dbReference type="EMBL" id="JEMT01015114">
    <property type="protein sequence ID" value="EXX72709.1"/>
    <property type="molecule type" value="Genomic_DNA"/>
</dbReference>
<dbReference type="UniPathway" id="UPA00164"/>
<dbReference type="Proteomes" id="UP000022910">
    <property type="component" value="Unassembled WGS sequence"/>
</dbReference>
<comment type="function">
    <text evidence="7">Transfers the glycosyl residue from UDP-Glc to the non-reducing end of alpha-1,4-glucan.</text>
</comment>
<evidence type="ECO:0000256" key="6">
    <source>
        <dbReference type="ARBA" id="ARBA00047345"/>
    </source>
</evidence>
<protein>
    <recommendedName>
        <fullName evidence="7">Glycogen [starch] synthase</fullName>
        <ecNumber evidence="7">2.4.1.11</ecNumber>
    </recommendedName>
</protein>
<sequence length="142" mass="16402">MEEILETPADYGIHIVDRRTRSTEESINQMADYMLQFCQKSRRQRITQRNRTERLSDLLDWKIMGMEYVRARKLALYRTYPDSFAGAEAGEFESYIKAKIPKPLSAPGSPRIKGSGSVADDEEITEGMSNFNIIDEENEETR</sequence>
<organism evidence="9 11">
    <name type="scientific">Rhizophagus irregularis (strain DAOM 197198w)</name>
    <name type="common">Glomus intraradices</name>
    <dbReference type="NCBI Taxonomy" id="1432141"/>
    <lineage>
        <taxon>Eukaryota</taxon>
        <taxon>Fungi</taxon>
        <taxon>Fungi incertae sedis</taxon>
        <taxon>Mucoromycota</taxon>
        <taxon>Glomeromycotina</taxon>
        <taxon>Glomeromycetes</taxon>
        <taxon>Glomerales</taxon>
        <taxon>Glomeraceae</taxon>
        <taxon>Rhizophagus</taxon>
    </lineage>
</organism>
<dbReference type="InterPro" id="IPR008631">
    <property type="entry name" value="Glycogen_synth"/>
</dbReference>
<dbReference type="GO" id="GO:0005737">
    <property type="term" value="C:cytoplasm"/>
    <property type="evidence" value="ECO:0007669"/>
    <property type="project" value="TreeGrafter"/>
</dbReference>
<proteinExistence type="inferred from homology"/>
<keyword evidence="11" id="KW-1185">Reference proteome</keyword>
<evidence type="ECO:0000313" key="11">
    <source>
        <dbReference type="Proteomes" id="UP000022910"/>
    </source>
</evidence>
<dbReference type="STRING" id="1432141.A0A015LJ47"/>
<comment type="catalytic activity">
    <reaction evidence="6">
        <text>[(1-&gt;4)-alpha-D-glucosyl](n) + UDP-alpha-D-glucose = [(1-&gt;4)-alpha-D-glucosyl](n+1) + UDP + H(+)</text>
        <dbReference type="Rhea" id="RHEA:18549"/>
        <dbReference type="Rhea" id="RHEA-COMP:9584"/>
        <dbReference type="Rhea" id="RHEA-COMP:9587"/>
        <dbReference type="ChEBI" id="CHEBI:15378"/>
        <dbReference type="ChEBI" id="CHEBI:15444"/>
        <dbReference type="ChEBI" id="CHEBI:58223"/>
        <dbReference type="ChEBI" id="CHEBI:58885"/>
        <dbReference type="EC" id="2.4.1.11"/>
    </reaction>
    <physiologicalReaction direction="left-to-right" evidence="6">
        <dbReference type="Rhea" id="RHEA:18550"/>
    </physiologicalReaction>
</comment>
<dbReference type="PANTHER" id="PTHR10176">
    <property type="entry name" value="GLYCOGEN SYNTHASE"/>
    <property type="match status" value="1"/>
</dbReference>
<evidence type="ECO:0000256" key="4">
    <source>
        <dbReference type="ARBA" id="ARBA00022679"/>
    </source>
</evidence>
<reference evidence="9 11" key="1">
    <citation type="submission" date="2014-02" db="EMBL/GenBank/DDBJ databases">
        <title>Single nucleus genome sequencing reveals high similarity among nuclei of an endomycorrhizal fungus.</title>
        <authorList>
            <person name="Lin K."/>
            <person name="Geurts R."/>
            <person name="Zhang Z."/>
            <person name="Limpens E."/>
            <person name="Saunders D.G."/>
            <person name="Mu D."/>
            <person name="Pang E."/>
            <person name="Cao H."/>
            <person name="Cha H."/>
            <person name="Lin T."/>
            <person name="Zhou Q."/>
            <person name="Shang Y."/>
            <person name="Li Y."/>
            <person name="Ivanov S."/>
            <person name="Sharma T."/>
            <person name="Velzen R.V."/>
            <person name="Ruijter N.D."/>
            <person name="Aanen D.K."/>
            <person name="Win J."/>
            <person name="Kamoun S."/>
            <person name="Bisseling T."/>
            <person name="Huang S."/>
        </authorList>
    </citation>
    <scope>NUCLEOTIDE SEQUENCE [LARGE SCALE GENOMIC DNA]</scope>
    <source>
        <strain evidence="9">DAOM 197198w</strain>
        <strain evidence="11">DAOM197198w</strain>
    </source>
</reference>
<keyword evidence="3 7" id="KW-0328">Glycosyltransferase</keyword>
<accession>A0A015LJ47</accession>
<evidence type="ECO:0000256" key="3">
    <source>
        <dbReference type="ARBA" id="ARBA00022676"/>
    </source>
</evidence>
<dbReference type="PANTHER" id="PTHR10176:SF3">
    <property type="entry name" value="GLYCOGEN [STARCH] SYNTHASE"/>
    <property type="match status" value="1"/>
</dbReference>
<evidence type="ECO:0000256" key="7">
    <source>
        <dbReference type="RuleBase" id="RU363104"/>
    </source>
</evidence>
<dbReference type="Gene3D" id="3.40.50.2000">
    <property type="entry name" value="Glycogen Phosphorylase B"/>
    <property type="match status" value="1"/>
</dbReference>
<keyword evidence="5 7" id="KW-0320">Glycogen biosynthesis</keyword>
<keyword evidence="4 7" id="KW-0808">Transferase</keyword>
<name>A0A015LJ47_RHIIW</name>